<dbReference type="OrthoDB" id="5576441at2759"/>
<sequence>QVIEELDELEKLVAENMIEDDSKVDYNLEAETSSTSSSPSKEPPDKRPKMAMDDKENMQPATLPTCLSVPNQIIRCTSPDLFADSDDDLDMATTSISNEPTDVKDFSMKVYKNISISERSSPVKEVEIQSSNEEPTQISTYGVFSSSSDEVKIVSNATQKMISFEDKPIDDFIDLTQEFEMVDFIDPNSKILSLIAPSETDFNSENINEDMLLGSSSQEESCPISKVHKFSLRTAEDDEDKEDISFNMEKETQSSEQSSFHLDIITTPNDTKRSSSFSELNFSRNSMRRSVSLSTDHSFKSPLNWKINLSAEKRVSPALCAYKHSDTSFDLTQNSDDENDVILLSDEEIN</sequence>
<feature type="compositionally biased region" description="Low complexity" evidence="1">
    <location>
        <begin position="31"/>
        <end position="40"/>
    </location>
</feature>
<name>A0A6P4DV04_DRORH</name>
<dbReference type="AlphaFoldDB" id="A0A6P4DV04"/>
<gene>
    <name evidence="2" type="primary">LOC108037369</name>
</gene>
<feature type="non-terminal residue" evidence="2">
    <location>
        <position position="350"/>
    </location>
</feature>
<dbReference type="RefSeq" id="XP_016969410.1">
    <property type="nucleotide sequence ID" value="XM_017113921.1"/>
</dbReference>
<organism evidence="2">
    <name type="scientific">Drosophila rhopaloa</name>
    <name type="common">Fruit fly</name>
    <dbReference type="NCBI Taxonomy" id="1041015"/>
    <lineage>
        <taxon>Eukaryota</taxon>
        <taxon>Metazoa</taxon>
        <taxon>Ecdysozoa</taxon>
        <taxon>Arthropoda</taxon>
        <taxon>Hexapoda</taxon>
        <taxon>Insecta</taxon>
        <taxon>Pterygota</taxon>
        <taxon>Neoptera</taxon>
        <taxon>Endopterygota</taxon>
        <taxon>Diptera</taxon>
        <taxon>Brachycera</taxon>
        <taxon>Muscomorpha</taxon>
        <taxon>Ephydroidea</taxon>
        <taxon>Drosophilidae</taxon>
        <taxon>Drosophila</taxon>
        <taxon>Sophophora</taxon>
    </lineage>
</organism>
<evidence type="ECO:0000256" key="1">
    <source>
        <dbReference type="SAM" id="MobiDB-lite"/>
    </source>
</evidence>
<feature type="region of interest" description="Disordered" evidence="1">
    <location>
        <begin position="23"/>
        <end position="64"/>
    </location>
</feature>
<reference evidence="2" key="1">
    <citation type="submission" date="2025-08" db="UniProtKB">
        <authorList>
            <consortium name="RefSeq"/>
        </authorList>
    </citation>
    <scope>IDENTIFICATION</scope>
</reference>
<protein>
    <submittedName>
        <fullName evidence="2">Structure-specific endonuclease subunit SLX4-like</fullName>
    </submittedName>
</protein>
<evidence type="ECO:0000313" key="2">
    <source>
        <dbReference type="RefSeq" id="XP_016969410.1"/>
    </source>
</evidence>
<feature type="compositionally biased region" description="Basic and acidic residues" evidence="1">
    <location>
        <begin position="42"/>
        <end position="57"/>
    </location>
</feature>
<proteinExistence type="predicted"/>
<feature type="non-terminal residue" evidence="2">
    <location>
        <position position="1"/>
    </location>
</feature>
<accession>A0A6P4DV04</accession>